<name>C0W0L5_9ACTO</name>
<dbReference type="AlphaFoldDB" id="C0W0L5"/>
<accession>C0W0L5</accession>
<feature type="region of interest" description="Disordered" evidence="1">
    <location>
        <begin position="328"/>
        <end position="347"/>
    </location>
</feature>
<sequence>MNAAENHENENNEPPAVTTKLGVQSRVERRNVWWRKALSWWREALALVVIFTVVSTAILVINQREENAEKQLIQWTDIVQVSGQVGRIPTLALERPVSVTSPKSVELAAGTGREIQPEAPLLISVTSFSGETGELLSETGRSVLHIGPATEQFFDKTLLAGLLGKNEGARVLFVRPVKQREKLTTEINVVDILYSAAHGKTNENPGGPLSVTFNDAGPLVTHAKVTAPEDVVIQQLIIGDGAQVLENDNVVAQFIAVGWDDAVVRSSTWTTGIPQAIDLETAFPGLQVALLDQRVGSRLAVTIPAEQATGETDLMMVIDIIGTEPGKKKDKALIPTEKSQNPPSEKK</sequence>
<keyword evidence="2" id="KW-0812">Transmembrane</keyword>
<proteinExistence type="predicted"/>
<gene>
    <name evidence="3" type="ORF">HMPREF0044_1093</name>
</gene>
<reference evidence="3 4" key="1">
    <citation type="submission" date="2009-01" db="EMBL/GenBank/DDBJ databases">
        <authorList>
            <person name="Qin X."/>
            <person name="Bachman B."/>
            <person name="Battles P."/>
            <person name="Bell A."/>
            <person name="Bess C."/>
            <person name="Bickham C."/>
            <person name="Chaboub L."/>
            <person name="Chen D."/>
            <person name="Coyle M."/>
            <person name="Deiros D.R."/>
            <person name="Dinh H."/>
            <person name="Forbes L."/>
            <person name="Fowler G."/>
            <person name="Francisco L."/>
            <person name="Fu Q."/>
            <person name="Gubbala S."/>
            <person name="Hale W."/>
            <person name="Han Y."/>
            <person name="Hemphill L."/>
            <person name="Highlander S.K."/>
            <person name="Hirani K."/>
            <person name="Hogues M."/>
            <person name="Jackson L."/>
            <person name="Jakkamsetti A."/>
            <person name="Javaid M."/>
            <person name="Jiang H."/>
            <person name="Korchina V."/>
            <person name="Kovar C."/>
            <person name="Lara F."/>
            <person name="Lee S."/>
            <person name="Mata R."/>
            <person name="Mathew T."/>
            <person name="Moen C."/>
            <person name="Morales K."/>
            <person name="Munidasa M."/>
            <person name="Nazareth L."/>
            <person name="Ngo R."/>
            <person name="Nguyen L."/>
            <person name="Okwuonu G."/>
            <person name="Ongeri F."/>
            <person name="Patil S."/>
            <person name="Petrosino J."/>
            <person name="Pham C."/>
            <person name="Pham P."/>
            <person name="Pu L.-L."/>
            <person name="Puazo M."/>
            <person name="Raj R."/>
            <person name="Reid J."/>
            <person name="Rouhana J."/>
            <person name="Saada N."/>
            <person name="Shang Y."/>
            <person name="Simmons D."/>
            <person name="Thornton R."/>
            <person name="Warren J."/>
            <person name="Weissenberger G."/>
            <person name="Zhang J."/>
            <person name="Zhang L."/>
            <person name="Zhou C."/>
            <person name="Zhu D."/>
            <person name="Muzny D."/>
            <person name="Worley K."/>
            <person name="Gibbs R."/>
        </authorList>
    </citation>
    <scope>NUCLEOTIDE SEQUENCE [LARGE SCALE GENOMIC DNA]</scope>
    <source>
        <strain evidence="3 4">DSM 15436</strain>
    </source>
</reference>
<protein>
    <recommendedName>
        <fullName evidence="5">Peptidylprolyl isomerase</fullName>
    </recommendedName>
</protein>
<dbReference type="Proteomes" id="UP000010301">
    <property type="component" value="Unassembled WGS sequence"/>
</dbReference>
<feature type="compositionally biased region" description="Basic and acidic residues" evidence="1">
    <location>
        <begin position="1"/>
        <end position="10"/>
    </location>
</feature>
<dbReference type="GO" id="GO:0003755">
    <property type="term" value="F:peptidyl-prolyl cis-trans isomerase activity"/>
    <property type="evidence" value="ECO:0007669"/>
    <property type="project" value="InterPro"/>
</dbReference>
<dbReference type="OrthoDB" id="25996at2"/>
<keyword evidence="2" id="KW-1133">Transmembrane helix</keyword>
<dbReference type="RefSeq" id="WP_006546865.1">
    <property type="nucleotide sequence ID" value="NZ_DS999543.1"/>
</dbReference>
<evidence type="ECO:0000313" key="3">
    <source>
        <dbReference type="EMBL" id="EEH64074.1"/>
    </source>
</evidence>
<feature type="compositionally biased region" description="Polar residues" evidence="1">
    <location>
        <begin position="337"/>
        <end position="347"/>
    </location>
</feature>
<organism evidence="3 4">
    <name type="scientific">Gleimia coleocanis DSM 15436</name>
    <dbReference type="NCBI Taxonomy" id="525245"/>
    <lineage>
        <taxon>Bacteria</taxon>
        <taxon>Bacillati</taxon>
        <taxon>Actinomycetota</taxon>
        <taxon>Actinomycetes</taxon>
        <taxon>Actinomycetales</taxon>
        <taxon>Actinomycetaceae</taxon>
        <taxon>Gleimia</taxon>
    </lineage>
</organism>
<feature type="transmembrane region" description="Helical" evidence="2">
    <location>
        <begin position="40"/>
        <end position="61"/>
    </location>
</feature>
<evidence type="ECO:0000256" key="1">
    <source>
        <dbReference type="SAM" id="MobiDB-lite"/>
    </source>
</evidence>
<comment type="caution">
    <text evidence="3">The sequence shown here is derived from an EMBL/GenBank/DDBJ whole genome shotgun (WGS) entry which is preliminary data.</text>
</comment>
<feature type="region of interest" description="Disordered" evidence="1">
    <location>
        <begin position="1"/>
        <end position="20"/>
    </location>
</feature>
<dbReference type="eggNOG" id="COG0545">
    <property type="taxonomic scope" value="Bacteria"/>
</dbReference>
<dbReference type="Gene3D" id="3.10.50.40">
    <property type="match status" value="1"/>
</dbReference>
<dbReference type="InterPro" id="IPR046357">
    <property type="entry name" value="PPIase_dom_sf"/>
</dbReference>
<evidence type="ECO:0000313" key="4">
    <source>
        <dbReference type="Proteomes" id="UP000010301"/>
    </source>
</evidence>
<dbReference type="HOGENOM" id="CLU_053307_1_0_11"/>
<dbReference type="EMBL" id="ACFG01000030">
    <property type="protein sequence ID" value="EEH64074.1"/>
    <property type="molecule type" value="Genomic_DNA"/>
</dbReference>
<keyword evidence="2" id="KW-0472">Membrane</keyword>
<dbReference type="SUPFAM" id="SSF54534">
    <property type="entry name" value="FKBP-like"/>
    <property type="match status" value="1"/>
</dbReference>
<evidence type="ECO:0000256" key="2">
    <source>
        <dbReference type="SAM" id="Phobius"/>
    </source>
</evidence>
<dbReference type="STRING" id="525245.HMPREF0044_1093"/>
<evidence type="ECO:0008006" key="5">
    <source>
        <dbReference type="Google" id="ProtNLM"/>
    </source>
</evidence>
<keyword evidence="4" id="KW-1185">Reference proteome</keyword>